<reference evidence="2" key="1">
    <citation type="submission" date="2013-03" db="EMBL/GenBank/DDBJ databases">
        <title>The Genome Sequence of Anopheles dirus WRAIR2.</title>
        <authorList>
            <consortium name="The Broad Institute Genomics Platform"/>
            <person name="Neafsey D.E."/>
            <person name="Walton C."/>
            <person name="Walker B."/>
            <person name="Young S.K."/>
            <person name="Zeng Q."/>
            <person name="Gargeya S."/>
            <person name="Fitzgerald M."/>
            <person name="Haas B."/>
            <person name="Abouelleil A."/>
            <person name="Allen A.W."/>
            <person name="Alvarado L."/>
            <person name="Arachchi H.M."/>
            <person name="Berlin A.M."/>
            <person name="Chapman S.B."/>
            <person name="Gainer-Dewar J."/>
            <person name="Goldberg J."/>
            <person name="Griggs A."/>
            <person name="Gujja S."/>
            <person name="Hansen M."/>
            <person name="Howarth C."/>
            <person name="Imamovic A."/>
            <person name="Ireland A."/>
            <person name="Larimer J."/>
            <person name="McCowan C."/>
            <person name="Murphy C."/>
            <person name="Pearson M."/>
            <person name="Poon T.W."/>
            <person name="Priest M."/>
            <person name="Roberts A."/>
            <person name="Saif S."/>
            <person name="Shea T."/>
            <person name="Sisk P."/>
            <person name="Sykes S."/>
            <person name="Wortman J."/>
            <person name="Nusbaum C."/>
            <person name="Birren B."/>
        </authorList>
    </citation>
    <scope>NUCLEOTIDE SEQUENCE [LARGE SCALE GENOMIC DNA]</scope>
    <source>
        <strain evidence="2">WRAIR2</strain>
    </source>
</reference>
<organism evidence="1 2">
    <name type="scientific">Anopheles dirus</name>
    <dbReference type="NCBI Taxonomy" id="7168"/>
    <lineage>
        <taxon>Eukaryota</taxon>
        <taxon>Metazoa</taxon>
        <taxon>Ecdysozoa</taxon>
        <taxon>Arthropoda</taxon>
        <taxon>Hexapoda</taxon>
        <taxon>Insecta</taxon>
        <taxon>Pterygota</taxon>
        <taxon>Neoptera</taxon>
        <taxon>Endopterygota</taxon>
        <taxon>Diptera</taxon>
        <taxon>Nematocera</taxon>
        <taxon>Culicoidea</taxon>
        <taxon>Culicidae</taxon>
        <taxon>Anophelinae</taxon>
        <taxon>Anopheles</taxon>
    </lineage>
</organism>
<dbReference type="VEuPathDB" id="VectorBase:ADIR016058"/>
<sequence length="38" mass="4610">MKVSALFRPKDSFFVVFGCWSEVKITSRIRRLQRLFPY</sequence>
<proteinExistence type="predicted"/>
<name>A0A2Y9D1L9_9DIPT</name>
<reference evidence="1" key="2">
    <citation type="submission" date="2020-05" db="UniProtKB">
        <authorList>
            <consortium name="EnsemblMetazoa"/>
        </authorList>
    </citation>
    <scope>IDENTIFICATION</scope>
    <source>
        <strain evidence="1">WRAIR2</strain>
    </source>
</reference>
<accession>A0A2Y9D1L9</accession>
<dbReference type="Proteomes" id="UP000075884">
    <property type="component" value="Unassembled WGS sequence"/>
</dbReference>
<dbReference type="EnsemblMetazoa" id="ADIR016058-RA">
    <property type="protein sequence ID" value="ADIR016058-PA"/>
    <property type="gene ID" value="ADIR016058"/>
</dbReference>
<evidence type="ECO:0000313" key="1">
    <source>
        <dbReference type="EnsemblMetazoa" id="ADIR016058-PA"/>
    </source>
</evidence>
<protein>
    <submittedName>
        <fullName evidence="1">Uncharacterized protein</fullName>
    </submittedName>
</protein>
<evidence type="ECO:0000313" key="2">
    <source>
        <dbReference type="Proteomes" id="UP000075884"/>
    </source>
</evidence>
<keyword evidence="2" id="KW-1185">Reference proteome</keyword>
<dbReference type="AlphaFoldDB" id="A0A2Y9D1L9"/>